<dbReference type="AlphaFoldDB" id="A0A6I9SHP8"/>
<accession>A0A6I9SHP8</accession>
<dbReference type="InterPro" id="IPR006867">
    <property type="entry name" value="DUF632"/>
</dbReference>
<sequence>MGCSGSKLDSQEPVALCRGRSDLLADAIRYRYALATAHAAYSDSLVSLASSLHRFLSPVLPLPSHRKADSPPPISVAGHSHSHSGSHIHFSDSDSDSDDAGASAHHHLTPETLPAPSFLNLYYARSQPPPHSVSVEHRPDSPETVRFGYSAAHPYYGAQNPNSVAYDPQPYPYFPYSYGGMGGGGFFGSSSSPPAAQRPPPPAASTGSSSSSKAPPPPPSPPRTSTWDFLNPFDSYDRFFASYPPSRSSKEARDEEGIPDLEEDEIEVVKEAYGDPKFVASTSAATTSANAGGRGSVTDHSHGRKAGSVTADDKPGNEPQVVDKKVVSHGGWGKQEEKQNVAAPRRFHEDAEIVGEIKAQFDRASESARELSGMLEVGKQPYYRNSSVYEVSSRMVSVMTPSIPKGGDLLEFDDDKLSGSGNLSSTLQKLYIWEMKLYEEVRAEEKMRLLLDRNCKRLKHLDEKGAEAHKIDATRSLIRKLSTKIRIAIQVIDTISNKINKLRDEELWPQINELILGFERMWKVMLECHQKQHQAILEARSLDSIALHGKFSEAHINSMMELEVELLKWISNFSTWINAQKNYVKALNGWAALCLHYKPEDTADGVPPYSPGRIGAPPVFVICNCWSQVMDQISEREALNSIQAFATTIRHLLEQHNVEQHQRMMARKDLDMWVKAVEKRTQEIHKELDALNKKLALVPGQNRLPLYGEVPQGQTAEASSLQVILRQFFEAMENFTATSVKAYEQLHKHCEEERVA</sequence>
<protein>
    <submittedName>
        <fullName evidence="5">Nitrate regulatory gene2 protein</fullName>
    </submittedName>
</protein>
<evidence type="ECO:0000313" key="4">
    <source>
        <dbReference type="Proteomes" id="UP000504607"/>
    </source>
</evidence>
<feature type="domain" description="DUF632" evidence="2">
    <location>
        <begin position="352"/>
        <end position="650"/>
    </location>
</feature>
<name>A0A6I9SHP8_ELAGV</name>
<evidence type="ECO:0000259" key="3">
    <source>
        <dbReference type="Pfam" id="PF04783"/>
    </source>
</evidence>
<dbReference type="InterPro" id="IPR006868">
    <property type="entry name" value="DUF630"/>
</dbReference>
<dbReference type="GeneID" id="105061549"/>
<gene>
    <name evidence="5" type="primary">LOC105061549</name>
</gene>
<feature type="region of interest" description="Disordered" evidence="1">
    <location>
        <begin position="242"/>
        <end position="261"/>
    </location>
</feature>
<feature type="compositionally biased region" description="Low complexity" evidence="1">
    <location>
        <begin position="204"/>
        <end position="213"/>
    </location>
</feature>
<proteinExistence type="predicted"/>
<reference evidence="5" key="1">
    <citation type="submission" date="2025-08" db="UniProtKB">
        <authorList>
            <consortium name="RefSeq"/>
        </authorList>
    </citation>
    <scope>IDENTIFICATION</scope>
</reference>
<feature type="region of interest" description="Disordered" evidence="1">
    <location>
        <begin position="189"/>
        <end position="228"/>
    </location>
</feature>
<keyword evidence="4" id="KW-1185">Reference proteome</keyword>
<dbReference type="Proteomes" id="UP000504607">
    <property type="component" value="Unplaced"/>
</dbReference>
<dbReference type="Pfam" id="PF04783">
    <property type="entry name" value="DUF630"/>
    <property type="match status" value="1"/>
</dbReference>
<feature type="domain" description="DUF630" evidence="3">
    <location>
        <begin position="1"/>
        <end position="56"/>
    </location>
</feature>
<dbReference type="RefSeq" id="XP_010943939.1">
    <property type="nucleotide sequence ID" value="XM_010945637.3"/>
</dbReference>
<feature type="compositionally biased region" description="Basic and acidic residues" evidence="1">
    <location>
        <begin position="311"/>
        <end position="320"/>
    </location>
</feature>
<dbReference type="InParanoid" id="A0A6I9SHP8"/>
<dbReference type="Pfam" id="PF04782">
    <property type="entry name" value="DUF632"/>
    <property type="match status" value="1"/>
</dbReference>
<evidence type="ECO:0000313" key="5">
    <source>
        <dbReference type="RefSeq" id="XP_010943939.1"/>
    </source>
</evidence>
<organism evidence="4 5">
    <name type="scientific">Elaeis guineensis var. tenera</name>
    <name type="common">Oil palm</name>
    <dbReference type="NCBI Taxonomy" id="51953"/>
    <lineage>
        <taxon>Eukaryota</taxon>
        <taxon>Viridiplantae</taxon>
        <taxon>Streptophyta</taxon>
        <taxon>Embryophyta</taxon>
        <taxon>Tracheophyta</taxon>
        <taxon>Spermatophyta</taxon>
        <taxon>Magnoliopsida</taxon>
        <taxon>Liliopsida</taxon>
        <taxon>Arecaceae</taxon>
        <taxon>Arecoideae</taxon>
        <taxon>Cocoseae</taxon>
        <taxon>Elaeidinae</taxon>
        <taxon>Elaeis</taxon>
    </lineage>
</organism>
<evidence type="ECO:0000256" key="1">
    <source>
        <dbReference type="SAM" id="MobiDB-lite"/>
    </source>
</evidence>
<feature type="region of interest" description="Disordered" evidence="1">
    <location>
        <begin position="284"/>
        <end position="320"/>
    </location>
</feature>
<feature type="region of interest" description="Disordered" evidence="1">
    <location>
        <begin position="64"/>
        <end position="109"/>
    </location>
</feature>
<evidence type="ECO:0000259" key="2">
    <source>
        <dbReference type="Pfam" id="PF04782"/>
    </source>
</evidence>
<dbReference type="PANTHER" id="PTHR21450">
    <property type="entry name" value="PROTEIN ALTERED PHOSPHATE STARVATION RESPONSE 1"/>
    <property type="match status" value="1"/>
</dbReference>
<dbReference type="OrthoDB" id="658187at2759"/>
<dbReference type="KEGG" id="egu:105061549"/>
<dbReference type="PANTHER" id="PTHR21450:SF41">
    <property type="entry name" value="RNA POLYMERASE SUBUNIT BETA, PUTATIVE (DUF630 AND DUF632)-RELATED"/>
    <property type="match status" value="1"/>
</dbReference>